<dbReference type="Pfam" id="PF20862">
    <property type="entry name" value="DUF6843"/>
    <property type="match status" value="1"/>
</dbReference>
<comment type="caution">
    <text evidence="3">The sequence shown here is derived from an EMBL/GenBank/DDBJ whole genome shotgun (WGS) entry which is preliminary data.</text>
</comment>
<reference evidence="3 4" key="1">
    <citation type="journal article" date="2016" name="Front. Microbiol.">
        <title>Microevolution Analysis of Bacillus coahuilensis Unveils Differences in Phosphorus Acquisition Strategies and Their Regulation.</title>
        <authorList>
            <person name="Gomez-Lunar Z."/>
            <person name="Hernandez-Gonzalez I."/>
            <person name="Rodriguez-Torres M.D."/>
            <person name="Souza V."/>
            <person name="Olmedo-Alvarez G."/>
        </authorList>
    </citation>
    <scope>NUCLEOTIDE SEQUENCE [LARGE SCALE GENOMIC DNA]</scope>
    <source>
        <strain evidence="4">p1.1.43</strain>
    </source>
</reference>
<dbReference type="EMBL" id="LDYG01000034">
    <property type="protein sequence ID" value="KUP05567.1"/>
    <property type="molecule type" value="Genomic_DNA"/>
</dbReference>
<feature type="domain" description="DUF6843" evidence="2">
    <location>
        <begin position="22"/>
        <end position="149"/>
    </location>
</feature>
<name>A0A147K6N8_9BACI</name>
<gene>
    <name evidence="3" type="ORF">Q75_11410</name>
</gene>
<accession>A0A147K6N8</accession>
<evidence type="ECO:0000259" key="2">
    <source>
        <dbReference type="Pfam" id="PF20862"/>
    </source>
</evidence>
<proteinExistence type="predicted"/>
<feature type="signal peptide" evidence="1">
    <location>
        <begin position="1"/>
        <end position="18"/>
    </location>
</feature>
<dbReference type="Proteomes" id="UP000074108">
    <property type="component" value="Unassembled WGS sequence"/>
</dbReference>
<dbReference type="InterPro" id="IPR049293">
    <property type="entry name" value="DUF6843"/>
</dbReference>
<dbReference type="RefSeq" id="WP_059351425.1">
    <property type="nucleotide sequence ID" value="NZ_LDYG01000034.1"/>
</dbReference>
<evidence type="ECO:0000313" key="3">
    <source>
        <dbReference type="EMBL" id="KUP05567.1"/>
    </source>
</evidence>
<keyword evidence="1" id="KW-0732">Signal</keyword>
<protein>
    <recommendedName>
        <fullName evidence="2">DUF6843 domain-containing protein</fullName>
    </recommendedName>
</protein>
<keyword evidence="4" id="KW-1185">Reference proteome</keyword>
<feature type="chain" id="PRO_5038850043" description="DUF6843 domain-containing protein" evidence="1">
    <location>
        <begin position="19"/>
        <end position="173"/>
    </location>
</feature>
<dbReference type="AlphaFoldDB" id="A0A147K6N8"/>
<dbReference type="PROSITE" id="PS51257">
    <property type="entry name" value="PROKAR_LIPOPROTEIN"/>
    <property type="match status" value="1"/>
</dbReference>
<sequence>MKKMMSLILILSIVSGCASTGKTNHTYLLPNGYEGSITVLFNIPGAPRLQMEGDSSIIPFETTKIEALQQTDYGTYAYAVTSRVKPYDPEADYYEDTNQFYYVNESGERKPIDPYCTHADSYGSWTGSSGKEYSFITLQVTSSQCSEYFHVNGNENYKIQSKEAENYFMNEFD</sequence>
<dbReference type="OrthoDB" id="68404at2"/>
<evidence type="ECO:0000313" key="4">
    <source>
        <dbReference type="Proteomes" id="UP000074108"/>
    </source>
</evidence>
<evidence type="ECO:0000256" key="1">
    <source>
        <dbReference type="SAM" id="SignalP"/>
    </source>
</evidence>
<organism evidence="3 4">
    <name type="scientific">Bacillus coahuilensis p1.1.43</name>
    <dbReference type="NCBI Taxonomy" id="1150625"/>
    <lineage>
        <taxon>Bacteria</taxon>
        <taxon>Bacillati</taxon>
        <taxon>Bacillota</taxon>
        <taxon>Bacilli</taxon>
        <taxon>Bacillales</taxon>
        <taxon>Bacillaceae</taxon>
        <taxon>Bacillus</taxon>
    </lineage>
</organism>
<dbReference type="PATRIC" id="fig|1150625.3.peg.2428"/>